<dbReference type="PROSITE" id="PS50102">
    <property type="entry name" value="RRM"/>
    <property type="match status" value="1"/>
</dbReference>
<feature type="compositionally biased region" description="Polar residues" evidence="3">
    <location>
        <begin position="60"/>
        <end position="71"/>
    </location>
</feature>
<name>A0AAD3CUI9_9STRA</name>
<dbReference type="PANTHER" id="PTHR11346:SF147">
    <property type="entry name" value="GALECTIN"/>
    <property type="match status" value="1"/>
</dbReference>
<dbReference type="PANTHER" id="PTHR11346">
    <property type="entry name" value="GALECTIN"/>
    <property type="match status" value="1"/>
</dbReference>
<dbReference type="InterPro" id="IPR000504">
    <property type="entry name" value="RRM_dom"/>
</dbReference>
<proteinExistence type="predicted"/>
<dbReference type="PROSITE" id="PS51304">
    <property type="entry name" value="GALECTIN"/>
    <property type="match status" value="1"/>
</dbReference>
<dbReference type="GO" id="GO:0030246">
    <property type="term" value="F:carbohydrate binding"/>
    <property type="evidence" value="ECO:0007669"/>
    <property type="project" value="UniProtKB-UniRule"/>
</dbReference>
<sequence length="526" mass="59771">MTDTSHISDHLSPLTKEEQDLLDLYAKVKQFEREAAVAKAEAAKAKLDAANEEFQREQEGSTSPTEVVTNSEIKKKKKTKKRKRTDDTGGDDDYLRSDDEDNAELTDTDDEEKQTFRRNEAKIEKLRQERDIVAKQMEKEQASVKKEEQFRKELLESNQGAVDLSGPSLKKKRTNYDLERKSTSLITNMNPNTTPPHDFSKSLGMKSTNGIQLFPDKSKSSESPSDMIWSPPKDASYPEDRCLELDLQEFDSEKVANGEGNNTVAIKFSCPSDSKRFSINIAEPSHENYHSVLFHFNPRQFERGGQVVINDKQVGVWGQGINIPLSTLPLMFGEVSCTLIIQINGDGFDIYMNGQHCARLEHRTPLPQKAKKLILQCPSTDDYNNREDWSIYKIWWGHKPSMASTDLINIPGVNSHISVHSKKLFVSGLPKIHSQPEIDLRRAELERAFRKYGGLQGVTVICPPNSTFAFVEVETERAADNALREMIDKYPRINRARRSRHEALLEQRAAKEAENNGIVKETSEWD</sequence>
<feature type="domain" description="RRM" evidence="4">
    <location>
        <begin position="422"/>
        <end position="498"/>
    </location>
</feature>
<feature type="region of interest" description="Disordered" evidence="3">
    <location>
        <begin position="39"/>
        <end position="128"/>
    </location>
</feature>
<keyword evidence="1" id="KW-0694">RNA-binding</keyword>
<evidence type="ECO:0000259" key="4">
    <source>
        <dbReference type="PROSITE" id="PS50102"/>
    </source>
</evidence>
<accession>A0AAD3CUI9</accession>
<evidence type="ECO:0000256" key="2">
    <source>
        <dbReference type="RuleBase" id="RU102079"/>
    </source>
</evidence>
<dbReference type="Pfam" id="PF00076">
    <property type="entry name" value="RRM_1"/>
    <property type="match status" value="1"/>
</dbReference>
<dbReference type="InterPro" id="IPR001079">
    <property type="entry name" value="Galectin_CRD"/>
</dbReference>
<evidence type="ECO:0000313" key="6">
    <source>
        <dbReference type="EMBL" id="GFH52119.1"/>
    </source>
</evidence>
<dbReference type="SMART" id="SM00908">
    <property type="entry name" value="Gal-bind_lectin"/>
    <property type="match status" value="1"/>
</dbReference>
<dbReference type="SUPFAM" id="SSF49899">
    <property type="entry name" value="Concanavalin A-like lectins/glucanases"/>
    <property type="match status" value="1"/>
</dbReference>
<dbReference type="SMART" id="SM00360">
    <property type="entry name" value="RRM"/>
    <property type="match status" value="1"/>
</dbReference>
<keyword evidence="2" id="KW-0430">Lectin</keyword>
<dbReference type="Gene3D" id="2.60.120.200">
    <property type="match status" value="1"/>
</dbReference>
<reference evidence="6 7" key="1">
    <citation type="journal article" date="2021" name="Sci. Rep.">
        <title>The genome of the diatom Chaetoceros tenuissimus carries an ancient integrated fragment of an extant virus.</title>
        <authorList>
            <person name="Hongo Y."/>
            <person name="Kimura K."/>
            <person name="Takaki Y."/>
            <person name="Yoshida Y."/>
            <person name="Baba S."/>
            <person name="Kobayashi G."/>
            <person name="Nagasaki K."/>
            <person name="Hano T."/>
            <person name="Tomaru Y."/>
        </authorList>
    </citation>
    <scope>NUCLEOTIDE SEQUENCE [LARGE SCALE GENOMIC DNA]</scope>
    <source>
        <strain evidence="6 7">NIES-3715</strain>
    </source>
</reference>
<dbReference type="InterPro" id="IPR044156">
    <property type="entry name" value="Galectin-like"/>
</dbReference>
<keyword evidence="7" id="KW-1185">Reference proteome</keyword>
<dbReference type="Pfam" id="PF00337">
    <property type="entry name" value="Gal-bind_lectin"/>
    <property type="match status" value="1"/>
</dbReference>
<dbReference type="AlphaFoldDB" id="A0AAD3CUI9"/>
<feature type="domain" description="Galectin" evidence="5">
    <location>
        <begin position="250"/>
        <end position="397"/>
    </location>
</feature>
<evidence type="ECO:0000256" key="1">
    <source>
        <dbReference type="PROSITE-ProRule" id="PRU00176"/>
    </source>
</evidence>
<feature type="compositionally biased region" description="Basic and acidic residues" evidence="3">
    <location>
        <begin position="113"/>
        <end position="128"/>
    </location>
</feature>
<dbReference type="EMBL" id="BLLK01000045">
    <property type="protein sequence ID" value="GFH52119.1"/>
    <property type="molecule type" value="Genomic_DNA"/>
</dbReference>
<dbReference type="SMART" id="SM00276">
    <property type="entry name" value="GLECT"/>
    <property type="match status" value="1"/>
</dbReference>
<dbReference type="Proteomes" id="UP001054902">
    <property type="component" value="Unassembled WGS sequence"/>
</dbReference>
<gene>
    <name evidence="6" type="ORF">CTEN210_08595</name>
</gene>
<feature type="compositionally biased region" description="Basic and acidic residues" evidence="3">
    <location>
        <begin position="39"/>
        <end position="59"/>
    </location>
</feature>
<dbReference type="GO" id="GO:0003723">
    <property type="term" value="F:RNA binding"/>
    <property type="evidence" value="ECO:0007669"/>
    <property type="project" value="UniProtKB-UniRule"/>
</dbReference>
<feature type="compositionally biased region" description="Acidic residues" evidence="3">
    <location>
        <begin position="88"/>
        <end position="112"/>
    </location>
</feature>
<organism evidence="6 7">
    <name type="scientific">Chaetoceros tenuissimus</name>
    <dbReference type="NCBI Taxonomy" id="426638"/>
    <lineage>
        <taxon>Eukaryota</taxon>
        <taxon>Sar</taxon>
        <taxon>Stramenopiles</taxon>
        <taxon>Ochrophyta</taxon>
        <taxon>Bacillariophyta</taxon>
        <taxon>Coscinodiscophyceae</taxon>
        <taxon>Chaetocerotophycidae</taxon>
        <taxon>Chaetocerotales</taxon>
        <taxon>Chaetocerotaceae</taxon>
        <taxon>Chaetoceros</taxon>
    </lineage>
</organism>
<dbReference type="SUPFAM" id="SSF54928">
    <property type="entry name" value="RNA-binding domain, RBD"/>
    <property type="match status" value="1"/>
</dbReference>
<feature type="compositionally biased region" description="Basic residues" evidence="3">
    <location>
        <begin position="74"/>
        <end position="83"/>
    </location>
</feature>
<dbReference type="InterPro" id="IPR035979">
    <property type="entry name" value="RBD_domain_sf"/>
</dbReference>
<dbReference type="InterPro" id="IPR012677">
    <property type="entry name" value="Nucleotide-bd_a/b_plait_sf"/>
</dbReference>
<evidence type="ECO:0000259" key="5">
    <source>
        <dbReference type="PROSITE" id="PS51304"/>
    </source>
</evidence>
<comment type="caution">
    <text evidence="6">The sequence shown here is derived from an EMBL/GenBank/DDBJ whole genome shotgun (WGS) entry which is preliminary data.</text>
</comment>
<protein>
    <recommendedName>
        <fullName evidence="2">Galectin</fullName>
    </recommendedName>
</protein>
<evidence type="ECO:0000256" key="3">
    <source>
        <dbReference type="SAM" id="MobiDB-lite"/>
    </source>
</evidence>
<dbReference type="InterPro" id="IPR013320">
    <property type="entry name" value="ConA-like_dom_sf"/>
</dbReference>
<evidence type="ECO:0000313" key="7">
    <source>
        <dbReference type="Proteomes" id="UP001054902"/>
    </source>
</evidence>
<dbReference type="Gene3D" id="3.30.70.330">
    <property type="match status" value="1"/>
</dbReference>